<dbReference type="EMBL" id="MCFL01000002">
    <property type="protein sequence ID" value="ORZ41093.1"/>
    <property type="molecule type" value="Genomic_DNA"/>
</dbReference>
<keyword evidence="1" id="KW-0234">DNA repair</keyword>
<evidence type="ECO:0000313" key="5">
    <source>
        <dbReference type="EMBL" id="ORZ41093.1"/>
    </source>
</evidence>
<feature type="transmembrane region" description="Helical" evidence="3">
    <location>
        <begin position="496"/>
        <end position="517"/>
    </location>
</feature>
<keyword evidence="1" id="KW-0378">Hydrolase</keyword>
<feature type="region of interest" description="Disordered" evidence="2">
    <location>
        <begin position="186"/>
        <end position="315"/>
    </location>
</feature>
<dbReference type="InterPro" id="IPR010285">
    <property type="entry name" value="DNA_helicase_pif1-like_DEAD"/>
</dbReference>
<dbReference type="GO" id="GO:0006310">
    <property type="term" value="P:DNA recombination"/>
    <property type="evidence" value="ECO:0007669"/>
    <property type="project" value="UniProtKB-KW"/>
</dbReference>
<feature type="compositionally biased region" description="Low complexity" evidence="2">
    <location>
        <begin position="236"/>
        <end position="249"/>
    </location>
</feature>
<evidence type="ECO:0000256" key="1">
    <source>
        <dbReference type="RuleBase" id="RU363044"/>
    </source>
</evidence>
<dbReference type="GO" id="GO:0000723">
    <property type="term" value="P:telomere maintenance"/>
    <property type="evidence" value="ECO:0007669"/>
    <property type="project" value="InterPro"/>
</dbReference>
<dbReference type="Proteomes" id="UP000193411">
    <property type="component" value="Unassembled WGS sequence"/>
</dbReference>
<keyword evidence="3" id="KW-1133">Transmembrane helix</keyword>
<dbReference type="Pfam" id="PF05970">
    <property type="entry name" value="PIF1"/>
    <property type="match status" value="1"/>
</dbReference>
<keyword evidence="3" id="KW-0472">Membrane</keyword>
<evidence type="ECO:0000313" key="6">
    <source>
        <dbReference type="Proteomes" id="UP000193411"/>
    </source>
</evidence>
<feature type="compositionally biased region" description="Low complexity" evidence="2">
    <location>
        <begin position="281"/>
        <end position="299"/>
    </location>
</feature>
<dbReference type="GO" id="GO:0016887">
    <property type="term" value="F:ATP hydrolysis activity"/>
    <property type="evidence" value="ECO:0007669"/>
    <property type="project" value="RHEA"/>
</dbReference>
<evidence type="ECO:0000256" key="2">
    <source>
        <dbReference type="SAM" id="MobiDB-lite"/>
    </source>
</evidence>
<keyword evidence="3" id="KW-0812">Transmembrane</keyword>
<feature type="domain" description="DNA helicase Pif1-like DEAD-box helicase" evidence="4">
    <location>
        <begin position="563"/>
        <end position="660"/>
    </location>
</feature>
<evidence type="ECO:0000259" key="4">
    <source>
        <dbReference type="Pfam" id="PF05970"/>
    </source>
</evidence>
<dbReference type="GO" id="GO:0043139">
    <property type="term" value="F:5'-3' DNA helicase activity"/>
    <property type="evidence" value="ECO:0007669"/>
    <property type="project" value="UniProtKB-EC"/>
</dbReference>
<comment type="similarity">
    <text evidence="1">Belongs to the helicase family.</text>
</comment>
<feature type="compositionally biased region" description="Basic and acidic residues" evidence="2">
    <location>
        <begin position="189"/>
        <end position="206"/>
    </location>
</feature>
<organism evidence="5 6">
    <name type="scientific">Catenaria anguillulae PL171</name>
    <dbReference type="NCBI Taxonomy" id="765915"/>
    <lineage>
        <taxon>Eukaryota</taxon>
        <taxon>Fungi</taxon>
        <taxon>Fungi incertae sedis</taxon>
        <taxon>Blastocladiomycota</taxon>
        <taxon>Blastocladiomycetes</taxon>
        <taxon>Blastocladiales</taxon>
        <taxon>Catenariaceae</taxon>
        <taxon>Catenaria</taxon>
    </lineage>
</organism>
<comment type="cofactor">
    <cofactor evidence="1">
        <name>Mg(2+)</name>
        <dbReference type="ChEBI" id="CHEBI:18420"/>
    </cofactor>
</comment>
<dbReference type="STRING" id="765915.A0A1Y2I4U1"/>
<evidence type="ECO:0000256" key="3">
    <source>
        <dbReference type="SAM" id="Phobius"/>
    </source>
</evidence>
<reference evidence="5 6" key="1">
    <citation type="submission" date="2016-07" db="EMBL/GenBank/DDBJ databases">
        <title>Pervasive Adenine N6-methylation of Active Genes in Fungi.</title>
        <authorList>
            <consortium name="DOE Joint Genome Institute"/>
            <person name="Mondo S.J."/>
            <person name="Dannebaum R.O."/>
            <person name="Kuo R.C."/>
            <person name="Labutti K."/>
            <person name="Haridas S."/>
            <person name="Kuo A."/>
            <person name="Salamov A."/>
            <person name="Ahrendt S.R."/>
            <person name="Lipzen A."/>
            <person name="Sullivan W."/>
            <person name="Andreopoulos W.B."/>
            <person name="Clum A."/>
            <person name="Lindquist E."/>
            <person name="Daum C."/>
            <person name="Ramamoorthy G.K."/>
            <person name="Gryganskyi A."/>
            <person name="Culley D."/>
            <person name="Magnuson J.K."/>
            <person name="James T.Y."/>
            <person name="O'Malley M.A."/>
            <person name="Stajich J.E."/>
            <person name="Spatafora J.W."/>
            <person name="Visel A."/>
            <person name="Grigoriev I.V."/>
        </authorList>
    </citation>
    <scope>NUCLEOTIDE SEQUENCE [LARGE SCALE GENOMIC DNA]</scope>
    <source>
        <strain evidence="5 6">PL171</strain>
    </source>
</reference>
<dbReference type="GO" id="GO:0006281">
    <property type="term" value="P:DNA repair"/>
    <property type="evidence" value="ECO:0007669"/>
    <property type="project" value="UniProtKB-KW"/>
</dbReference>
<proteinExistence type="inferred from homology"/>
<dbReference type="OrthoDB" id="432234at2759"/>
<keyword evidence="1" id="KW-0067">ATP-binding</keyword>
<feature type="region of interest" description="Disordered" evidence="2">
    <location>
        <begin position="1"/>
        <end position="41"/>
    </location>
</feature>
<sequence length="680" mass="74312">MLQVLPLQRSSHAAPGQNRRCWRAPPPPPHPPYDEPLNNDAEASLNAPVRPLSRPNVRLSTHPSVLSVAIRPATAAELSGHEINGQRIPGCPALARTSALLQPRQDLADASHGLVWFLGLPKTVEAWKRCVDDPVWHAKFDQYMDGLFAATLPRINRRLLCSNTPPPLVDTALLSVRKDNSSQVSIGFHMDDSRHHPPELRDRQAEEMDGTPSDDGGDGDGSEDELIIPPCKRHASALQQASASAADLSRSPPKPPKCKRHNAPLPIAFSSSDPSDDDAADASPAPASASPDIPDDLSSTAAPVVDEGNEDDADAREKRLQFATNMRLLLFVVSGVDNDVEIEEDVVLPLWAKAGSDESAYWRHGRLCQELKRLFAMLEALESGGPVDDWVGGNRTIGVASLRKYAASIGHAARFTRLGVTQKIQGEMETKFSIRRAQHKHATEQPNVVVATMSARVEYALKALWNCGFIADANARPPVDQRDAAFPTLAAMQHKIFVWFMAPVLAAYAGFASFAALKDGMNDKPILVVNVTGWIDASLGSQHEHQSQERRALPSVQGFVVPALANQWANVLGIIINEVSMMGATILARADKELHQFKQVADRPFGGIVMLICGNFGHLPPVQDTALIDTILGGKHTAPMARQDLELFRLLTTVIRLTENHRFINDCLWERIVREARIGK</sequence>
<dbReference type="AlphaFoldDB" id="A0A1Y2I4U1"/>
<comment type="catalytic activity">
    <reaction evidence="1">
        <text>ATP + H2O = ADP + phosphate + H(+)</text>
        <dbReference type="Rhea" id="RHEA:13065"/>
        <dbReference type="ChEBI" id="CHEBI:15377"/>
        <dbReference type="ChEBI" id="CHEBI:15378"/>
        <dbReference type="ChEBI" id="CHEBI:30616"/>
        <dbReference type="ChEBI" id="CHEBI:43474"/>
        <dbReference type="ChEBI" id="CHEBI:456216"/>
        <dbReference type="EC" id="5.6.2.3"/>
    </reaction>
</comment>
<comment type="caution">
    <text evidence="5">The sequence shown here is derived from an EMBL/GenBank/DDBJ whole genome shotgun (WGS) entry which is preliminary data.</text>
</comment>
<gene>
    <name evidence="5" type="ORF">BCR44DRAFT_1495530</name>
</gene>
<protein>
    <recommendedName>
        <fullName evidence="1">ATP-dependent DNA helicase</fullName>
        <ecNumber evidence="1">5.6.2.3</ecNumber>
    </recommendedName>
</protein>
<dbReference type="EC" id="5.6.2.3" evidence="1"/>
<feature type="compositionally biased region" description="Acidic residues" evidence="2">
    <location>
        <begin position="215"/>
        <end position="226"/>
    </location>
</feature>
<name>A0A1Y2I4U1_9FUNG</name>
<keyword evidence="1" id="KW-0233">DNA recombination</keyword>
<keyword evidence="6" id="KW-1185">Reference proteome</keyword>
<accession>A0A1Y2I4U1</accession>
<keyword evidence="1" id="KW-0547">Nucleotide-binding</keyword>
<keyword evidence="1" id="KW-0227">DNA damage</keyword>
<dbReference type="GO" id="GO:0005524">
    <property type="term" value="F:ATP binding"/>
    <property type="evidence" value="ECO:0007669"/>
    <property type="project" value="UniProtKB-KW"/>
</dbReference>
<keyword evidence="1" id="KW-0347">Helicase</keyword>